<organism evidence="1 2">
    <name type="scientific">Rattus norvegicus</name>
    <name type="common">Rat</name>
    <dbReference type="NCBI Taxonomy" id="10116"/>
    <lineage>
        <taxon>Eukaryota</taxon>
        <taxon>Metazoa</taxon>
        <taxon>Chordata</taxon>
        <taxon>Craniata</taxon>
        <taxon>Vertebrata</taxon>
        <taxon>Euteleostomi</taxon>
        <taxon>Mammalia</taxon>
        <taxon>Eutheria</taxon>
        <taxon>Euarchontoglires</taxon>
        <taxon>Glires</taxon>
        <taxon>Rodentia</taxon>
        <taxon>Myomorpha</taxon>
        <taxon>Muroidea</taxon>
        <taxon>Muridae</taxon>
        <taxon>Murinae</taxon>
        <taxon>Rattus</taxon>
    </lineage>
</organism>
<gene>
    <name evidence="1" type="ORF">rCG_28489</name>
</gene>
<evidence type="ECO:0000313" key="1">
    <source>
        <dbReference type="EMBL" id="EDL82025.1"/>
    </source>
</evidence>
<dbReference type="Proteomes" id="UP000234681">
    <property type="component" value="Chromosome 2"/>
</dbReference>
<protein>
    <submittedName>
        <fullName evidence="1">RCG28489</fullName>
    </submittedName>
</protein>
<accession>A6HV89</accession>
<evidence type="ECO:0000313" key="2">
    <source>
        <dbReference type="Proteomes" id="UP000234681"/>
    </source>
</evidence>
<name>A6HV89_RAT</name>
<sequence length="69" mass="7532">MEACSGFPQLLRSCISTVRRIQIESQSSKRLSNCLTIPAGRSREAERLISAYPGYLGTRPSCPATSCKP</sequence>
<dbReference type="AlphaFoldDB" id="A6HV89"/>
<reference evidence="2" key="1">
    <citation type="submission" date="2005-09" db="EMBL/GenBank/DDBJ databases">
        <authorList>
            <person name="Mural R.J."/>
            <person name="Li P.W."/>
            <person name="Adams M.D."/>
            <person name="Amanatides P.G."/>
            <person name="Baden-Tillson H."/>
            <person name="Barnstead M."/>
            <person name="Chin S.H."/>
            <person name="Dew I."/>
            <person name="Evans C.A."/>
            <person name="Ferriera S."/>
            <person name="Flanigan M."/>
            <person name="Fosler C."/>
            <person name="Glodek A."/>
            <person name="Gu Z."/>
            <person name="Holt R.A."/>
            <person name="Jennings D."/>
            <person name="Kraft C.L."/>
            <person name="Lu F."/>
            <person name="Nguyen T."/>
            <person name="Nusskern D.R."/>
            <person name="Pfannkoch C.M."/>
            <person name="Sitter C."/>
            <person name="Sutton G.G."/>
            <person name="Venter J.C."/>
            <person name="Wang Z."/>
            <person name="Woodage T."/>
            <person name="Zheng X.H."/>
            <person name="Zhong F."/>
        </authorList>
    </citation>
    <scope>NUCLEOTIDE SEQUENCE [LARGE SCALE GENOMIC DNA]</scope>
    <source>
        <strain>BN</strain>
        <strain evidence="2">Sprague-Dawley</strain>
    </source>
</reference>
<proteinExistence type="predicted"/>
<dbReference type="EMBL" id="CH473952">
    <property type="protein sequence ID" value="EDL82025.1"/>
    <property type="molecule type" value="Genomic_DNA"/>
</dbReference>